<dbReference type="InterPro" id="IPR024399">
    <property type="entry name" value="DUF2628"/>
</dbReference>
<name>A0ABS2P396_9BACI</name>
<dbReference type="RefSeq" id="WP_204417318.1">
    <property type="nucleotide sequence ID" value="NZ_JAFBED010000005.1"/>
</dbReference>
<sequence>MYCSKCGAKHDINSRFCPSCGAPINNPTSADFNQNDLRHDVTSDKSAKTEALRAYIGKNADYYINKWQIETGEVKKDSWNWAAFFLGFFWLGYRKMYSVLFALVAVFLVTDVILYALDIDGSLINSGIGMGTSVFLGLMGNYLYYLQAEKSIVKNSHQDIYLKDKIATDGGRSILGVFLAIFMIIVYIVISAFILDPVFATPEVEVIEFGYSEMDGEIDDPSSEFQPYDEIFFSFYFSSLEGGPYKVVIEKLEGTESLYDQWEDEVPPDWPGVVASMYAPEEEGDYIMKIIQDNEVVAKGEFSVE</sequence>
<dbReference type="Proteomes" id="UP000737402">
    <property type="component" value="Unassembled WGS sequence"/>
</dbReference>
<evidence type="ECO:0000313" key="3">
    <source>
        <dbReference type="EMBL" id="MBM7620885.1"/>
    </source>
</evidence>
<organism evidence="3 4">
    <name type="scientific">Sutcliffiella tianshenii</name>
    <dbReference type="NCBI Taxonomy" id="1463404"/>
    <lineage>
        <taxon>Bacteria</taxon>
        <taxon>Bacillati</taxon>
        <taxon>Bacillota</taxon>
        <taxon>Bacilli</taxon>
        <taxon>Bacillales</taxon>
        <taxon>Bacillaceae</taxon>
        <taxon>Sutcliffiella</taxon>
    </lineage>
</organism>
<evidence type="ECO:0000259" key="2">
    <source>
        <dbReference type="Pfam" id="PF13240"/>
    </source>
</evidence>
<feature type="transmembrane region" description="Helical" evidence="1">
    <location>
        <begin position="173"/>
        <end position="195"/>
    </location>
</feature>
<proteinExistence type="predicted"/>
<keyword evidence="1" id="KW-0812">Transmembrane</keyword>
<evidence type="ECO:0000313" key="4">
    <source>
        <dbReference type="Proteomes" id="UP000737402"/>
    </source>
</evidence>
<feature type="domain" description="Zinc-ribbon" evidence="2">
    <location>
        <begin position="2"/>
        <end position="24"/>
    </location>
</feature>
<gene>
    <name evidence="3" type="ORF">JOC95_002740</name>
</gene>
<feature type="transmembrane region" description="Helical" evidence="1">
    <location>
        <begin position="123"/>
        <end position="145"/>
    </location>
</feature>
<dbReference type="Pfam" id="PF10947">
    <property type="entry name" value="DUF2628"/>
    <property type="match status" value="1"/>
</dbReference>
<dbReference type="EMBL" id="JAFBED010000005">
    <property type="protein sequence ID" value="MBM7620885.1"/>
    <property type="molecule type" value="Genomic_DNA"/>
</dbReference>
<keyword evidence="1" id="KW-0472">Membrane</keyword>
<feature type="transmembrane region" description="Helical" evidence="1">
    <location>
        <begin position="97"/>
        <end position="117"/>
    </location>
</feature>
<keyword evidence="1" id="KW-1133">Transmembrane helix</keyword>
<evidence type="ECO:0000256" key="1">
    <source>
        <dbReference type="SAM" id="Phobius"/>
    </source>
</evidence>
<dbReference type="InterPro" id="IPR026870">
    <property type="entry name" value="Zinc_ribbon_dom"/>
</dbReference>
<reference evidence="3 4" key="1">
    <citation type="submission" date="2021-01" db="EMBL/GenBank/DDBJ databases">
        <title>Genomic Encyclopedia of Type Strains, Phase IV (KMG-IV): sequencing the most valuable type-strain genomes for metagenomic binning, comparative biology and taxonomic classification.</title>
        <authorList>
            <person name="Goeker M."/>
        </authorList>
    </citation>
    <scope>NUCLEOTIDE SEQUENCE [LARGE SCALE GENOMIC DNA]</scope>
    <source>
        <strain evidence="3 4">DSM 25879</strain>
    </source>
</reference>
<comment type="caution">
    <text evidence="3">The sequence shown here is derived from an EMBL/GenBank/DDBJ whole genome shotgun (WGS) entry which is preliminary data.</text>
</comment>
<dbReference type="Pfam" id="PF13240">
    <property type="entry name" value="Zn_Ribbon_1"/>
    <property type="match status" value="1"/>
</dbReference>
<protein>
    <recommendedName>
        <fullName evidence="2">Zinc-ribbon domain-containing protein</fullName>
    </recommendedName>
</protein>
<keyword evidence="4" id="KW-1185">Reference proteome</keyword>
<accession>A0ABS2P396</accession>